<evidence type="ECO:0000256" key="3">
    <source>
        <dbReference type="ARBA" id="ARBA00007351"/>
    </source>
</evidence>
<dbReference type="OrthoDB" id="9937520at2759"/>
<dbReference type="Proteomes" id="UP000694564">
    <property type="component" value="Chromosome 3"/>
</dbReference>
<keyword evidence="6" id="KW-0809">Transit peptide</keyword>
<dbReference type="GO" id="GO:0045277">
    <property type="term" value="C:respiratory chain complex IV"/>
    <property type="evidence" value="ECO:0007669"/>
    <property type="project" value="TreeGrafter"/>
</dbReference>
<keyword evidence="4" id="KW-0812">Transmembrane</keyword>
<evidence type="ECO:0000256" key="7">
    <source>
        <dbReference type="ARBA" id="ARBA00022989"/>
    </source>
</evidence>
<evidence type="ECO:0000256" key="4">
    <source>
        <dbReference type="ARBA" id="ARBA00022692"/>
    </source>
</evidence>
<proteinExistence type="inferred from homology"/>
<keyword evidence="5" id="KW-0999">Mitochondrion inner membrane</keyword>
<reference evidence="12" key="1">
    <citation type="submission" date="2025-08" db="UniProtKB">
        <authorList>
            <consortium name="Ensembl"/>
        </authorList>
    </citation>
    <scope>IDENTIFICATION</scope>
</reference>
<protein>
    <recommendedName>
        <fullName evidence="10">Cytochrome c oxidase subunit 7B, mitochondrial</fullName>
    </recommendedName>
    <alternativeName>
        <fullName evidence="11">Cytochrome c oxidase polypeptide VIIb</fullName>
    </alternativeName>
</protein>
<dbReference type="UniPathway" id="UPA00705"/>
<evidence type="ECO:0000256" key="10">
    <source>
        <dbReference type="ARBA" id="ARBA00040623"/>
    </source>
</evidence>
<name>A0A8D2AMM8_SCIVU</name>
<dbReference type="GO" id="GO:0005743">
    <property type="term" value="C:mitochondrial inner membrane"/>
    <property type="evidence" value="ECO:0007669"/>
    <property type="project" value="UniProtKB-SubCell"/>
</dbReference>
<evidence type="ECO:0000313" key="13">
    <source>
        <dbReference type="Proteomes" id="UP000694564"/>
    </source>
</evidence>
<dbReference type="Gene3D" id="4.10.51.10">
    <property type="entry name" value="Cytochrome C Oxidase, chain K"/>
    <property type="match status" value="1"/>
</dbReference>
<dbReference type="GO" id="GO:0006123">
    <property type="term" value="P:mitochondrial electron transport, cytochrome c to oxygen"/>
    <property type="evidence" value="ECO:0007669"/>
    <property type="project" value="InterPro"/>
</dbReference>
<evidence type="ECO:0000256" key="11">
    <source>
        <dbReference type="ARBA" id="ARBA00041642"/>
    </source>
</evidence>
<evidence type="ECO:0000256" key="6">
    <source>
        <dbReference type="ARBA" id="ARBA00022946"/>
    </source>
</evidence>
<evidence type="ECO:0000256" key="1">
    <source>
        <dbReference type="ARBA" id="ARBA00004434"/>
    </source>
</evidence>
<dbReference type="PANTHER" id="PTHR16716">
    <property type="entry name" value="CYTOCHROME C OXIDASE SUBUNIT 7B, MITOCHONDRIAL"/>
    <property type="match status" value="1"/>
</dbReference>
<keyword evidence="8" id="KW-0496">Mitochondrion</keyword>
<reference evidence="12" key="2">
    <citation type="submission" date="2025-09" db="UniProtKB">
        <authorList>
            <consortium name="Ensembl"/>
        </authorList>
    </citation>
    <scope>IDENTIFICATION</scope>
</reference>
<keyword evidence="13" id="KW-1185">Reference proteome</keyword>
<evidence type="ECO:0000256" key="8">
    <source>
        <dbReference type="ARBA" id="ARBA00023128"/>
    </source>
</evidence>
<dbReference type="Ensembl" id="ENSSVLT00005004533.1">
    <property type="protein sequence ID" value="ENSSVLP00005004120.1"/>
    <property type="gene ID" value="ENSSVLG00005003317.1"/>
</dbReference>
<dbReference type="InterPro" id="IPR023272">
    <property type="entry name" value="Cyt_c_oxidase_suVIIB_dom_sf"/>
</dbReference>
<dbReference type="SUPFAM" id="SSF81423">
    <property type="entry name" value="Mitochondrial cytochrome c oxidase subunit VIIb"/>
    <property type="match status" value="1"/>
</dbReference>
<evidence type="ECO:0000256" key="9">
    <source>
        <dbReference type="ARBA" id="ARBA00023136"/>
    </source>
</evidence>
<dbReference type="AlphaFoldDB" id="A0A8D2AMM8"/>
<keyword evidence="9" id="KW-0472">Membrane</keyword>
<evidence type="ECO:0000256" key="2">
    <source>
        <dbReference type="ARBA" id="ARBA00004673"/>
    </source>
</evidence>
<dbReference type="InterPro" id="IPR008433">
    <property type="entry name" value="Cyt_c_oxidase_suVIIB"/>
</dbReference>
<evidence type="ECO:0000256" key="5">
    <source>
        <dbReference type="ARBA" id="ARBA00022792"/>
    </source>
</evidence>
<comment type="similarity">
    <text evidence="3">Belongs to the cytochrome c oxidase VIIb family.</text>
</comment>
<evidence type="ECO:0000313" key="12">
    <source>
        <dbReference type="Ensembl" id="ENSSVLP00005004120.1"/>
    </source>
</evidence>
<keyword evidence="7" id="KW-1133">Transmembrane helix</keyword>
<dbReference type="PANTHER" id="PTHR16716:SF0">
    <property type="entry name" value="CYTOCHROME C OXIDASE SUBUNIT 7B, MITOCHONDRIAL"/>
    <property type="match status" value="1"/>
</dbReference>
<comment type="subcellular location">
    <subcellularLocation>
        <location evidence="1">Mitochondrion inner membrane</location>
        <topology evidence="1">Single-pass membrane protein</topology>
    </subcellularLocation>
</comment>
<organism evidence="12 13">
    <name type="scientific">Sciurus vulgaris</name>
    <name type="common">Eurasian red squirrel</name>
    <dbReference type="NCBI Taxonomy" id="55149"/>
    <lineage>
        <taxon>Eukaryota</taxon>
        <taxon>Metazoa</taxon>
        <taxon>Chordata</taxon>
        <taxon>Craniata</taxon>
        <taxon>Vertebrata</taxon>
        <taxon>Euteleostomi</taxon>
        <taxon>Mammalia</taxon>
        <taxon>Eutheria</taxon>
        <taxon>Euarchontoglires</taxon>
        <taxon>Glires</taxon>
        <taxon>Rodentia</taxon>
        <taxon>Sciuromorpha</taxon>
        <taxon>Sciuridae</taxon>
        <taxon>Sciurinae</taxon>
        <taxon>Sciurini</taxon>
        <taxon>Sciurus</taxon>
    </lineage>
</organism>
<dbReference type="GeneTree" id="ENSGT00940000169795"/>
<dbReference type="Pfam" id="PF05392">
    <property type="entry name" value="COX7B"/>
    <property type="match status" value="1"/>
</dbReference>
<accession>A0A8D2AMM8</accession>
<sequence length="62" mass="7248">MFSLPPNALNHHQVQSIRQMMVRQSHQKDAPDFHDKYGNAVLASRATFCITVWTYKFIDKMP</sequence>
<comment type="pathway">
    <text evidence="2">Energy metabolism; oxidative phosphorylation.</text>
</comment>